<dbReference type="SUPFAM" id="SSF63748">
    <property type="entry name" value="Tudor/PWWP/MBT"/>
    <property type="match status" value="2"/>
</dbReference>
<evidence type="ECO:0000256" key="2">
    <source>
        <dbReference type="ARBA" id="ARBA00022490"/>
    </source>
</evidence>
<dbReference type="EMBL" id="GGMR01009730">
    <property type="protein sequence ID" value="MBY22349.1"/>
    <property type="molecule type" value="Transcribed_RNA"/>
</dbReference>
<dbReference type="InterPro" id="IPR050621">
    <property type="entry name" value="Tudor_domain_containing"/>
</dbReference>
<dbReference type="Pfam" id="PF00567">
    <property type="entry name" value="TUDOR"/>
    <property type="match status" value="2"/>
</dbReference>
<keyword evidence="3" id="KW-0677">Repeat</keyword>
<proteinExistence type="predicted"/>
<dbReference type="InterPro" id="IPR002999">
    <property type="entry name" value="Tudor"/>
</dbReference>
<gene>
    <name evidence="7" type="primary">tdrd7b</name>
    <name evidence="7" type="ORF">g.10897</name>
</gene>
<feature type="region of interest" description="Disordered" evidence="5">
    <location>
        <begin position="138"/>
        <end position="162"/>
    </location>
</feature>
<name>A0A2S2NYP7_SCHGA</name>
<evidence type="ECO:0000256" key="1">
    <source>
        <dbReference type="ARBA" id="ARBA00004496"/>
    </source>
</evidence>
<dbReference type="InterPro" id="IPR025605">
    <property type="entry name" value="OST-HTH/LOTUS_dom"/>
</dbReference>
<dbReference type="AlphaFoldDB" id="A0A2S2NYP7"/>
<dbReference type="Pfam" id="PF12872">
    <property type="entry name" value="OST-HTH"/>
    <property type="match status" value="1"/>
</dbReference>
<dbReference type="PROSITE" id="PS51644">
    <property type="entry name" value="HTH_OST"/>
    <property type="match status" value="1"/>
</dbReference>
<dbReference type="CDD" id="cd20379">
    <property type="entry name" value="Tudor_dTUD-like"/>
    <property type="match status" value="1"/>
</dbReference>
<dbReference type="CDD" id="cd09972">
    <property type="entry name" value="LOTUS_TDRD_OSKAR"/>
    <property type="match status" value="1"/>
</dbReference>
<sequence>MSNLIEIDEIISNLKATITSNKGGVELNCIETDYYNLIGEHIPYRNLGFNSLEEFLYSLKNVFKIKNKGNNIFVHVASGGKTQHLEKMISKQKSKSKRKSKFTSSALVSQKKFNNNYYVSNNNSMQFMSRKKRQQVDNLKKNTADVNPANKNNSRWPKKDYENKLQENKLFKKKDKPKVYAQDRLQKYKKKDINQIENNELKNETISEESFLELSEIFTKKCNIHDMACNIPIQPKQLPAYNNEQTNLEINHYTLESKCKKIVTVTAVYSPSNICVVLEDHNTNCSLLGMQIEFNRKRTPLNTTPIIGCYYALHHQNKWHRIIVENIYFDNSIECFFIDTGKSIIVNQHQIYSLDPIFVQICSQAMKAVLNKIKLFDEFPFIKEIVIEKLLETKCILIPDSVITNPPTVTLYDLETMMNINDIIINSFYEKVTPKITTCGDVYDSTEVKLMSVENGYFYMQFNQDLIKSLEKLFSTDQFFGPCLKNDRDIDYKNIYLTYYEQNIKGRVKVEFFVTDSKVKVYFIDYGCFKIVELTTLINLSKINVNLVRIPSQAVKVALHMFPPEDVTSRTVEELFNILGYNTNVSIYKLKDFKGQIPCVQLYNIAYPGTFINIILYSRLVI</sequence>
<evidence type="ECO:0000313" key="7">
    <source>
        <dbReference type="EMBL" id="MBY22349.1"/>
    </source>
</evidence>
<evidence type="ECO:0000256" key="3">
    <source>
        <dbReference type="ARBA" id="ARBA00022737"/>
    </source>
</evidence>
<dbReference type="InterPro" id="IPR041966">
    <property type="entry name" value="LOTUS-like"/>
</dbReference>
<comment type="subcellular location">
    <subcellularLocation>
        <location evidence="1">Cytoplasm</location>
    </subcellularLocation>
</comment>
<dbReference type="Gene3D" id="2.40.50.90">
    <property type="match status" value="2"/>
</dbReference>
<accession>A0A2S2NYP7</accession>
<dbReference type="GO" id="GO:0007283">
    <property type="term" value="P:spermatogenesis"/>
    <property type="evidence" value="ECO:0007669"/>
    <property type="project" value="UniProtKB-KW"/>
</dbReference>
<protein>
    <submittedName>
        <fullName evidence="7">Tudor domain-containing protein 7B</fullName>
    </submittedName>
</protein>
<dbReference type="GO" id="GO:0005737">
    <property type="term" value="C:cytoplasm"/>
    <property type="evidence" value="ECO:0007669"/>
    <property type="project" value="UniProtKB-SubCell"/>
</dbReference>
<dbReference type="Gene3D" id="3.30.420.610">
    <property type="entry name" value="LOTUS domain-like"/>
    <property type="match status" value="1"/>
</dbReference>
<dbReference type="InterPro" id="IPR035437">
    <property type="entry name" value="SNase_OB-fold_sf"/>
</dbReference>
<organism evidence="7">
    <name type="scientific">Schizaphis graminum</name>
    <name type="common">Green bug aphid</name>
    <dbReference type="NCBI Taxonomy" id="13262"/>
    <lineage>
        <taxon>Eukaryota</taxon>
        <taxon>Metazoa</taxon>
        <taxon>Ecdysozoa</taxon>
        <taxon>Arthropoda</taxon>
        <taxon>Hexapoda</taxon>
        <taxon>Insecta</taxon>
        <taxon>Pterygota</taxon>
        <taxon>Neoptera</taxon>
        <taxon>Paraneoptera</taxon>
        <taxon>Hemiptera</taxon>
        <taxon>Sternorrhyncha</taxon>
        <taxon>Aphidomorpha</taxon>
        <taxon>Aphidoidea</taxon>
        <taxon>Aphididae</taxon>
        <taxon>Aphidini</taxon>
        <taxon>Schizaphis</taxon>
    </lineage>
</organism>
<dbReference type="Gene3D" id="2.30.30.140">
    <property type="match status" value="2"/>
</dbReference>
<reference evidence="7" key="1">
    <citation type="submission" date="2018-04" db="EMBL/GenBank/DDBJ databases">
        <title>Transcriptome of Schizaphis graminum biotype I.</title>
        <authorList>
            <person name="Scully E.D."/>
            <person name="Geib S.M."/>
            <person name="Palmer N.A."/>
            <person name="Koch K."/>
            <person name="Bradshaw J."/>
            <person name="Heng-Moss T."/>
            <person name="Sarath G."/>
        </authorList>
    </citation>
    <scope>NUCLEOTIDE SEQUENCE</scope>
</reference>
<dbReference type="GO" id="GO:0030154">
    <property type="term" value="P:cell differentiation"/>
    <property type="evidence" value="ECO:0007669"/>
    <property type="project" value="UniProtKB-ARBA"/>
</dbReference>
<evidence type="ECO:0000256" key="4">
    <source>
        <dbReference type="ARBA" id="ARBA00022871"/>
    </source>
</evidence>
<keyword evidence="2" id="KW-0963">Cytoplasm</keyword>
<dbReference type="PANTHER" id="PTHR22948:SF76">
    <property type="entry name" value="FI20010P1-RELATED"/>
    <property type="match status" value="1"/>
</dbReference>
<feature type="domain" description="HTH OST-type" evidence="6">
    <location>
        <begin position="6"/>
        <end position="78"/>
    </location>
</feature>
<evidence type="ECO:0000259" key="6">
    <source>
        <dbReference type="PROSITE" id="PS51644"/>
    </source>
</evidence>
<evidence type="ECO:0000256" key="5">
    <source>
        <dbReference type="SAM" id="MobiDB-lite"/>
    </source>
</evidence>
<keyword evidence="4" id="KW-0221">Differentiation</keyword>
<keyword evidence="4" id="KW-0744">Spermatogenesis</keyword>
<dbReference type="PANTHER" id="PTHR22948">
    <property type="entry name" value="TUDOR DOMAIN CONTAINING PROTEIN"/>
    <property type="match status" value="1"/>
</dbReference>